<feature type="domain" description="EAL" evidence="3">
    <location>
        <begin position="616"/>
        <end position="872"/>
    </location>
</feature>
<feature type="coiled-coil region" evidence="1">
    <location>
        <begin position="407"/>
        <end position="438"/>
    </location>
</feature>
<dbReference type="InterPro" id="IPR029787">
    <property type="entry name" value="Nucleotide_cyclase"/>
</dbReference>
<accession>A0ABQ2D2K1</accession>
<dbReference type="CDD" id="cd00130">
    <property type="entry name" value="PAS"/>
    <property type="match status" value="1"/>
</dbReference>
<proteinExistence type="predicted"/>
<dbReference type="InterPro" id="IPR035919">
    <property type="entry name" value="EAL_sf"/>
</dbReference>
<dbReference type="Pfam" id="PF08448">
    <property type="entry name" value="PAS_4"/>
    <property type="match status" value="1"/>
</dbReference>
<evidence type="ECO:0000256" key="1">
    <source>
        <dbReference type="SAM" id="Coils"/>
    </source>
</evidence>
<evidence type="ECO:0000313" key="6">
    <source>
        <dbReference type="Proteomes" id="UP000632222"/>
    </source>
</evidence>
<dbReference type="SUPFAM" id="SSF55785">
    <property type="entry name" value="PYP-like sensor domain (PAS domain)"/>
    <property type="match status" value="2"/>
</dbReference>
<dbReference type="SMART" id="SM00091">
    <property type="entry name" value="PAS"/>
    <property type="match status" value="1"/>
</dbReference>
<dbReference type="SUPFAM" id="SSF55073">
    <property type="entry name" value="Nucleotide cyclase"/>
    <property type="match status" value="1"/>
</dbReference>
<dbReference type="NCBIfam" id="TIGR00229">
    <property type="entry name" value="sensory_box"/>
    <property type="match status" value="1"/>
</dbReference>
<dbReference type="InterPro" id="IPR000160">
    <property type="entry name" value="GGDEF_dom"/>
</dbReference>
<keyword evidence="6" id="KW-1185">Reference proteome</keyword>
<evidence type="ECO:0000259" key="2">
    <source>
        <dbReference type="PROSITE" id="PS50112"/>
    </source>
</evidence>
<dbReference type="SMART" id="SM00065">
    <property type="entry name" value="GAF"/>
    <property type="match status" value="1"/>
</dbReference>
<dbReference type="PROSITE" id="PS50887">
    <property type="entry name" value="GGDEF"/>
    <property type="match status" value="1"/>
</dbReference>
<dbReference type="EMBL" id="BMOD01000012">
    <property type="protein sequence ID" value="GGJ42552.1"/>
    <property type="molecule type" value="Genomic_DNA"/>
</dbReference>
<dbReference type="Gene3D" id="3.20.20.450">
    <property type="entry name" value="EAL domain"/>
    <property type="match status" value="1"/>
</dbReference>
<evidence type="ECO:0000259" key="4">
    <source>
        <dbReference type="PROSITE" id="PS50887"/>
    </source>
</evidence>
<dbReference type="Proteomes" id="UP000632222">
    <property type="component" value="Unassembled WGS sequence"/>
</dbReference>
<dbReference type="CDD" id="cd01948">
    <property type="entry name" value="EAL"/>
    <property type="match status" value="1"/>
</dbReference>
<comment type="caution">
    <text evidence="5">The sequence shown here is derived from an EMBL/GenBank/DDBJ whole genome shotgun (WGS) entry which is preliminary data.</text>
</comment>
<feature type="domain" description="GGDEF" evidence="4">
    <location>
        <begin position="474"/>
        <end position="607"/>
    </location>
</feature>
<dbReference type="PANTHER" id="PTHR44757:SF2">
    <property type="entry name" value="BIOFILM ARCHITECTURE MAINTENANCE PROTEIN MBAA"/>
    <property type="match status" value="1"/>
</dbReference>
<organism evidence="5 6">
    <name type="scientific">Deinococcus roseus</name>
    <dbReference type="NCBI Taxonomy" id="392414"/>
    <lineage>
        <taxon>Bacteria</taxon>
        <taxon>Thermotogati</taxon>
        <taxon>Deinococcota</taxon>
        <taxon>Deinococci</taxon>
        <taxon>Deinococcales</taxon>
        <taxon>Deinococcaceae</taxon>
        <taxon>Deinococcus</taxon>
    </lineage>
</organism>
<dbReference type="InterPro" id="IPR001633">
    <property type="entry name" value="EAL_dom"/>
</dbReference>
<dbReference type="Gene3D" id="3.30.70.270">
    <property type="match status" value="1"/>
</dbReference>
<dbReference type="PANTHER" id="PTHR44757">
    <property type="entry name" value="DIGUANYLATE CYCLASE DGCP"/>
    <property type="match status" value="1"/>
</dbReference>
<dbReference type="InterPro" id="IPR003018">
    <property type="entry name" value="GAF"/>
</dbReference>
<dbReference type="Pfam" id="PF00563">
    <property type="entry name" value="EAL"/>
    <property type="match status" value="1"/>
</dbReference>
<dbReference type="SMART" id="SM00267">
    <property type="entry name" value="GGDEF"/>
    <property type="match status" value="1"/>
</dbReference>
<dbReference type="PROSITE" id="PS50112">
    <property type="entry name" value="PAS"/>
    <property type="match status" value="1"/>
</dbReference>
<dbReference type="InterPro" id="IPR035965">
    <property type="entry name" value="PAS-like_dom_sf"/>
</dbReference>
<dbReference type="Pfam" id="PF08447">
    <property type="entry name" value="PAS_3"/>
    <property type="match status" value="1"/>
</dbReference>
<gene>
    <name evidence="5" type="ORF">GCM10008938_30870</name>
</gene>
<dbReference type="NCBIfam" id="TIGR00254">
    <property type="entry name" value="GGDEF"/>
    <property type="match status" value="1"/>
</dbReference>
<dbReference type="InterPro" id="IPR013655">
    <property type="entry name" value="PAS_fold_3"/>
</dbReference>
<dbReference type="InterPro" id="IPR000014">
    <property type="entry name" value="PAS"/>
</dbReference>
<dbReference type="RefSeq" id="WP_189003893.1">
    <property type="nucleotide sequence ID" value="NZ_BMOD01000012.1"/>
</dbReference>
<dbReference type="InterPro" id="IPR029016">
    <property type="entry name" value="GAF-like_dom_sf"/>
</dbReference>
<evidence type="ECO:0000313" key="5">
    <source>
        <dbReference type="EMBL" id="GGJ42552.1"/>
    </source>
</evidence>
<name>A0ABQ2D2K1_9DEIO</name>
<keyword evidence="1" id="KW-0175">Coiled coil</keyword>
<dbReference type="CDD" id="cd01949">
    <property type="entry name" value="GGDEF"/>
    <property type="match status" value="1"/>
</dbReference>
<dbReference type="InterPro" id="IPR052155">
    <property type="entry name" value="Biofilm_reg_signaling"/>
</dbReference>
<dbReference type="PROSITE" id="PS50883">
    <property type="entry name" value="EAL"/>
    <property type="match status" value="1"/>
</dbReference>
<dbReference type="SUPFAM" id="SSF141868">
    <property type="entry name" value="EAL domain-like"/>
    <property type="match status" value="1"/>
</dbReference>
<sequence>MNTPLEHEQARLEALHRLEVLDTAAEETLDRITRVTAALFDAPISLISLVDRDRQWFKSCHGINASGTTRDVAFCARTILLDTPGEVLVVEDALQNPEFARNPYVAGFPNVRFYAGAPLRTPDGYHLGSLCIMDTRPRPDLSPQQKQQLTDLAATVMDLLLQRQARRQMEQMEQKVSSQQRRLQTILQKTQTAAWMVDLASGVLEVQDGTMLTELGFPDTAEAFSARVQEEDLPGLMASWNHTIATGEESESRYRFKDEGQEHRWYSSRIHLERSPEGHPARILGISHDVTREHEHARQLTESETKLRAVIDHSVDAICIKDLDGRYLLVNKAACELLQRPMEEVLGKIDHSEPRLTQFDLQVMQLGQPITYEHQVQERTVLTSKYPFVQDGQVRGVVGVSRDITNLKQMEQLLRSHNQTLEETVKSRTRELEILNAELQHQAIHDPLTGLANRALLQDRLSQVMHRMERHPDQQYAVMFLDCDQFKRINDTYGHSVGDRFLQAFSARISSAVRPYDTVARFGGDEFAVLLEGLQDAEQAITIGQRLQQCLTEPFEVGGKHLHASSSIGLVMGAAHYTHHDEVLRDADTAMYHAKESGLGQLKCFEDGMRERVLRQSWLENELRLALQEEAIMAYYQPIVDTRTGQVRGFEALARWKHPERGFISPAEFIPVAEDAGLIVDLDRLILKQACQQLKLWKAEHPHLQDLYLNVNMSSVQFSRPEFAAVVQSTLQETQSEGIHLHLEITESLMLQRTQMVAEHLQALHDLGVKLHIDDFGTGYSSLGYLPRFGASALKIDRSFIRDILKAPQQAELVRTIITMAHNLGMTVVAEGVETIEQQQWLLQEGCDYLQGFLFSPPVEHSKARSFLIETLEV</sequence>
<dbReference type="InterPro" id="IPR013656">
    <property type="entry name" value="PAS_4"/>
</dbReference>
<evidence type="ECO:0008006" key="7">
    <source>
        <dbReference type="Google" id="ProtNLM"/>
    </source>
</evidence>
<feature type="domain" description="PAS" evidence="2">
    <location>
        <begin position="303"/>
        <end position="348"/>
    </location>
</feature>
<feature type="coiled-coil region" evidence="1">
    <location>
        <begin position="162"/>
        <end position="189"/>
    </location>
</feature>
<evidence type="ECO:0000259" key="3">
    <source>
        <dbReference type="PROSITE" id="PS50883"/>
    </source>
</evidence>
<dbReference type="SMART" id="SM00052">
    <property type="entry name" value="EAL"/>
    <property type="match status" value="1"/>
</dbReference>
<reference evidence="6" key="1">
    <citation type="journal article" date="2019" name="Int. J. Syst. Evol. Microbiol.">
        <title>The Global Catalogue of Microorganisms (GCM) 10K type strain sequencing project: providing services to taxonomists for standard genome sequencing and annotation.</title>
        <authorList>
            <consortium name="The Broad Institute Genomics Platform"/>
            <consortium name="The Broad Institute Genome Sequencing Center for Infectious Disease"/>
            <person name="Wu L."/>
            <person name="Ma J."/>
        </authorList>
    </citation>
    <scope>NUCLEOTIDE SEQUENCE [LARGE SCALE GENOMIC DNA]</scope>
    <source>
        <strain evidence="6">JCM 14370</strain>
    </source>
</reference>
<dbReference type="Pfam" id="PF00990">
    <property type="entry name" value="GGDEF"/>
    <property type="match status" value="1"/>
</dbReference>
<dbReference type="Gene3D" id="3.30.450.20">
    <property type="entry name" value="PAS domain"/>
    <property type="match status" value="2"/>
</dbReference>
<protein>
    <recommendedName>
        <fullName evidence="7">Diguanylate cyclase</fullName>
    </recommendedName>
</protein>
<dbReference type="InterPro" id="IPR043128">
    <property type="entry name" value="Rev_trsase/Diguanyl_cyclase"/>
</dbReference>
<dbReference type="Gene3D" id="3.30.450.40">
    <property type="match status" value="1"/>
</dbReference>
<dbReference type="SUPFAM" id="SSF55781">
    <property type="entry name" value="GAF domain-like"/>
    <property type="match status" value="1"/>
</dbReference>
<dbReference type="Pfam" id="PF01590">
    <property type="entry name" value="GAF"/>
    <property type="match status" value="1"/>
</dbReference>